<evidence type="ECO:0000313" key="2">
    <source>
        <dbReference type="EMBL" id="SFC75526.1"/>
    </source>
</evidence>
<dbReference type="GO" id="GO:0016740">
    <property type="term" value="F:transferase activity"/>
    <property type="evidence" value="ECO:0007669"/>
    <property type="project" value="UniProtKB-KW"/>
</dbReference>
<accession>A0A1I1LRD0</accession>
<dbReference type="PANTHER" id="PTHR43685:SF11">
    <property type="entry name" value="GLYCOSYLTRANSFERASE TAGX-RELATED"/>
    <property type="match status" value="1"/>
</dbReference>
<name>A0A1I1LRD0_NATHA</name>
<dbReference type="EMBL" id="FOKW01000021">
    <property type="protein sequence ID" value="SFC75526.1"/>
    <property type="molecule type" value="Genomic_DNA"/>
</dbReference>
<dbReference type="InterPro" id="IPR029044">
    <property type="entry name" value="Nucleotide-diphossugar_trans"/>
</dbReference>
<dbReference type="CDD" id="cd00761">
    <property type="entry name" value="Glyco_tranf_GTA_type"/>
    <property type="match status" value="1"/>
</dbReference>
<feature type="domain" description="Glycosyltransferase 2-like" evidence="1">
    <location>
        <begin position="10"/>
        <end position="168"/>
    </location>
</feature>
<dbReference type="InterPro" id="IPR001173">
    <property type="entry name" value="Glyco_trans_2-like"/>
</dbReference>
<sequence length="277" mass="31752">MTVTDSPRVSVVITTYNEEAFIREALESMLKQTLSDFEIVIVDDGSEDSTKEILAEYEDSERIRIFYSKHIGRSGALNTAIDEARGEYIAVVDPDDLSEENRLEVQAAYLDDHPDVGIVGSAYVAKNEIRSESYIREYPTDDAAIRRAMAKYIPIPHSSIMARRKALIQAGLYDGTRRAIVDLDLMIRVAVDWKVANLPEPLITRSIRKESSFHSMFSSTSRHFKLFGLHLKAVRLLELPRHYYLYALGHLLYHFFPKSVKKQVRRLFADFTESETR</sequence>
<gene>
    <name evidence="2" type="ORF">SAMN05444422_12111</name>
</gene>
<proteinExistence type="predicted"/>
<organism evidence="2 3">
    <name type="scientific">Natronobacterium haloterrestre</name>
    <name type="common">Halobiforma haloterrestris</name>
    <dbReference type="NCBI Taxonomy" id="148448"/>
    <lineage>
        <taxon>Archaea</taxon>
        <taxon>Methanobacteriati</taxon>
        <taxon>Methanobacteriota</taxon>
        <taxon>Stenosarchaea group</taxon>
        <taxon>Halobacteria</taxon>
        <taxon>Halobacteriales</taxon>
        <taxon>Natrialbaceae</taxon>
        <taxon>Natronobacterium</taxon>
    </lineage>
</organism>
<dbReference type="Pfam" id="PF00535">
    <property type="entry name" value="Glycos_transf_2"/>
    <property type="match status" value="1"/>
</dbReference>
<protein>
    <submittedName>
        <fullName evidence="2">Glycosyl transferase family 2</fullName>
    </submittedName>
</protein>
<evidence type="ECO:0000259" key="1">
    <source>
        <dbReference type="Pfam" id="PF00535"/>
    </source>
</evidence>
<evidence type="ECO:0000313" key="3">
    <source>
        <dbReference type="Proteomes" id="UP000199161"/>
    </source>
</evidence>
<keyword evidence="3" id="KW-1185">Reference proteome</keyword>
<reference evidence="3" key="1">
    <citation type="submission" date="2016-10" db="EMBL/GenBank/DDBJ databases">
        <authorList>
            <person name="Varghese N."/>
            <person name="Submissions S."/>
        </authorList>
    </citation>
    <scope>NUCLEOTIDE SEQUENCE [LARGE SCALE GENOMIC DNA]</scope>
    <source>
        <strain evidence="3">DSM 13078</strain>
    </source>
</reference>
<dbReference type="Proteomes" id="UP000199161">
    <property type="component" value="Unassembled WGS sequence"/>
</dbReference>
<dbReference type="AlphaFoldDB" id="A0A1I1LRD0"/>
<dbReference type="SUPFAM" id="SSF53448">
    <property type="entry name" value="Nucleotide-diphospho-sugar transferases"/>
    <property type="match status" value="1"/>
</dbReference>
<dbReference type="Gene3D" id="3.90.550.10">
    <property type="entry name" value="Spore Coat Polysaccharide Biosynthesis Protein SpsA, Chain A"/>
    <property type="match status" value="1"/>
</dbReference>
<dbReference type="InterPro" id="IPR050834">
    <property type="entry name" value="Glycosyltransf_2"/>
</dbReference>
<dbReference type="PANTHER" id="PTHR43685">
    <property type="entry name" value="GLYCOSYLTRANSFERASE"/>
    <property type="match status" value="1"/>
</dbReference>
<keyword evidence="2" id="KW-0808">Transferase</keyword>